<evidence type="ECO:0000313" key="3">
    <source>
        <dbReference type="Proteomes" id="UP000464178"/>
    </source>
</evidence>
<evidence type="ECO:0000313" key="2">
    <source>
        <dbReference type="EMBL" id="VTR91643.1"/>
    </source>
</evidence>
<feature type="compositionally biased region" description="Basic and acidic residues" evidence="1">
    <location>
        <begin position="24"/>
        <end position="41"/>
    </location>
</feature>
<name>A0A6P2CRT3_9BACT</name>
<feature type="compositionally biased region" description="Polar residues" evidence="1">
    <location>
        <begin position="124"/>
        <end position="136"/>
    </location>
</feature>
<organism evidence="2 3">
    <name type="scientific">Gemmata massiliana</name>
    <dbReference type="NCBI Taxonomy" id="1210884"/>
    <lineage>
        <taxon>Bacteria</taxon>
        <taxon>Pseudomonadati</taxon>
        <taxon>Planctomycetota</taxon>
        <taxon>Planctomycetia</taxon>
        <taxon>Gemmatales</taxon>
        <taxon>Gemmataceae</taxon>
        <taxon>Gemmata</taxon>
    </lineage>
</organism>
<accession>A0A6P2CRT3</accession>
<gene>
    <name evidence="2" type="ORF">SOIL9_60710</name>
</gene>
<proteinExistence type="predicted"/>
<dbReference type="EMBL" id="LR593886">
    <property type="protein sequence ID" value="VTR91643.1"/>
    <property type="molecule type" value="Genomic_DNA"/>
</dbReference>
<feature type="region of interest" description="Disordered" evidence="1">
    <location>
        <begin position="116"/>
        <end position="146"/>
    </location>
</feature>
<evidence type="ECO:0000256" key="1">
    <source>
        <dbReference type="SAM" id="MobiDB-lite"/>
    </source>
</evidence>
<keyword evidence="3" id="KW-1185">Reference proteome</keyword>
<protein>
    <submittedName>
        <fullName evidence="2">Uncharacterized protein</fullName>
    </submittedName>
</protein>
<dbReference type="Proteomes" id="UP000464178">
    <property type="component" value="Chromosome"/>
</dbReference>
<feature type="region of interest" description="Disordered" evidence="1">
    <location>
        <begin position="22"/>
        <end position="41"/>
    </location>
</feature>
<dbReference type="RefSeq" id="WP_162666609.1">
    <property type="nucleotide sequence ID" value="NZ_LR593886.1"/>
</dbReference>
<dbReference type="AlphaFoldDB" id="A0A6P2CRT3"/>
<dbReference type="KEGG" id="gms:SOIL9_60710"/>
<sequence length="304" mass="33632">MSKFRDLLQKVGIIRTVESPPITDTERNISEGSRPTREAEPTYTAVRDRDGVDDVYNIWNVPEDRVVCKIHFWDEPDTNEAAEALIDATALVADLNTGAISEAQARTLHPVPEWVDVEPREAPSRSTIDATESSTGAPAPRSGSMSEFRQFRDSVQFVRAVEQLKSSFAATQELISGWAIQRVQEAMVSGEIKGVPFAGLSRHDKLALLASAVNWERYTELGLDEQTPLRIMFNAVDGKAPEQWLHQTPDEASARRAELGGYFDAVRAARATMDHAADFERDLARSAARGKAEGKGRDRGPELE</sequence>
<reference evidence="2 3" key="1">
    <citation type="submission" date="2019-05" db="EMBL/GenBank/DDBJ databases">
        <authorList>
            <consortium name="Science for Life Laboratories"/>
        </authorList>
    </citation>
    <scope>NUCLEOTIDE SEQUENCE [LARGE SCALE GENOMIC DNA]</scope>
    <source>
        <strain evidence="2">Soil9</strain>
    </source>
</reference>